<protein>
    <recommendedName>
        <fullName evidence="6">PHD-type domain-containing protein</fullName>
    </recommendedName>
</protein>
<evidence type="ECO:0000256" key="3">
    <source>
        <dbReference type="ARBA" id="ARBA00022833"/>
    </source>
</evidence>
<evidence type="ECO:0000256" key="5">
    <source>
        <dbReference type="SAM" id="MobiDB-lite"/>
    </source>
</evidence>
<dbReference type="EMBL" id="JAGSYN010000276">
    <property type="protein sequence ID" value="KAG7660612.1"/>
    <property type="molecule type" value="Genomic_DNA"/>
</dbReference>
<dbReference type="GO" id="GO:0008270">
    <property type="term" value="F:zinc ion binding"/>
    <property type="evidence" value="ECO:0007669"/>
    <property type="project" value="UniProtKB-KW"/>
</dbReference>
<feature type="region of interest" description="Disordered" evidence="5">
    <location>
        <begin position="1"/>
        <end position="20"/>
    </location>
</feature>
<feature type="compositionally biased region" description="Polar residues" evidence="5">
    <location>
        <begin position="319"/>
        <end position="329"/>
    </location>
</feature>
<feature type="compositionally biased region" description="Basic and acidic residues" evidence="5">
    <location>
        <begin position="1"/>
        <end position="10"/>
    </location>
</feature>
<keyword evidence="2 4" id="KW-0863">Zinc-finger</keyword>
<evidence type="ECO:0000259" key="6">
    <source>
        <dbReference type="PROSITE" id="PS50016"/>
    </source>
</evidence>
<feature type="region of interest" description="Disordered" evidence="5">
    <location>
        <begin position="25"/>
        <end position="134"/>
    </location>
</feature>
<accession>A0A8J5QBK2</accession>
<dbReference type="OrthoDB" id="5876363at2759"/>
<feature type="compositionally biased region" description="Low complexity" evidence="5">
    <location>
        <begin position="58"/>
        <end position="70"/>
    </location>
</feature>
<feature type="domain" description="PHD-type" evidence="6">
    <location>
        <begin position="354"/>
        <end position="401"/>
    </location>
</feature>
<name>A0A8J5QBK2_9ASCO</name>
<dbReference type="InterPro" id="IPR019787">
    <property type="entry name" value="Znf_PHD-finger"/>
</dbReference>
<dbReference type="CDD" id="cd15534">
    <property type="entry name" value="PHD2_PHF12_Rco1"/>
    <property type="match status" value="1"/>
</dbReference>
<dbReference type="InterPro" id="IPR001965">
    <property type="entry name" value="Znf_PHD"/>
</dbReference>
<dbReference type="InterPro" id="IPR019786">
    <property type="entry name" value="Zinc_finger_PHD-type_CS"/>
</dbReference>
<dbReference type="PROSITE" id="PS50016">
    <property type="entry name" value="ZF_PHD_2"/>
    <property type="match status" value="1"/>
</dbReference>
<evidence type="ECO:0000256" key="2">
    <source>
        <dbReference type="ARBA" id="ARBA00022771"/>
    </source>
</evidence>
<dbReference type="PANTHER" id="PTHR47636:SF1">
    <property type="entry name" value="TRANSCRIPTIONAL REGULATORY PROTEIN RCO1"/>
    <property type="match status" value="1"/>
</dbReference>
<keyword evidence="3" id="KW-0862">Zinc</keyword>
<gene>
    <name evidence="7" type="ORF">J8A68_005878</name>
</gene>
<dbReference type="AlphaFoldDB" id="A0A8J5QBK2"/>
<feature type="compositionally biased region" description="Low complexity" evidence="5">
    <location>
        <begin position="33"/>
        <end position="50"/>
    </location>
</feature>
<dbReference type="InterPro" id="IPR052819">
    <property type="entry name" value="Chromatin_regulatory_protein"/>
</dbReference>
<dbReference type="GeneID" id="73472678"/>
<feature type="region of interest" description="Disordered" evidence="5">
    <location>
        <begin position="274"/>
        <end position="329"/>
    </location>
</feature>
<evidence type="ECO:0000313" key="7">
    <source>
        <dbReference type="EMBL" id="KAG7660612.1"/>
    </source>
</evidence>
<dbReference type="SMART" id="SM00249">
    <property type="entry name" value="PHD"/>
    <property type="match status" value="2"/>
</dbReference>
<evidence type="ECO:0000313" key="8">
    <source>
        <dbReference type="Proteomes" id="UP000694255"/>
    </source>
</evidence>
<dbReference type="Proteomes" id="UP000694255">
    <property type="component" value="Unassembled WGS sequence"/>
</dbReference>
<evidence type="ECO:0000256" key="1">
    <source>
        <dbReference type="ARBA" id="ARBA00022723"/>
    </source>
</evidence>
<feature type="region of interest" description="Disordered" evidence="5">
    <location>
        <begin position="172"/>
        <end position="218"/>
    </location>
</feature>
<feature type="compositionally biased region" description="Low complexity" evidence="5">
    <location>
        <begin position="184"/>
        <end position="198"/>
    </location>
</feature>
<dbReference type="GO" id="GO:0006357">
    <property type="term" value="P:regulation of transcription by RNA polymerase II"/>
    <property type="evidence" value="ECO:0007669"/>
    <property type="project" value="TreeGrafter"/>
</dbReference>
<reference evidence="7 8" key="1">
    <citation type="journal article" date="2021" name="DNA Res.">
        <title>Genome analysis of Candida subhashii reveals its hybrid nature and dual mitochondrial genome conformations.</title>
        <authorList>
            <person name="Mixao V."/>
            <person name="Hegedusova E."/>
            <person name="Saus E."/>
            <person name="Pryszcz L.P."/>
            <person name="Cillingova A."/>
            <person name="Nosek J."/>
            <person name="Gabaldon T."/>
        </authorList>
    </citation>
    <scope>NUCLEOTIDE SEQUENCE [LARGE SCALE GENOMIC DNA]</scope>
    <source>
        <strain evidence="7 8">CBS 10753</strain>
    </source>
</reference>
<keyword evidence="1" id="KW-0479">Metal-binding</keyword>
<evidence type="ECO:0000256" key="4">
    <source>
        <dbReference type="PROSITE-ProRule" id="PRU00146"/>
    </source>
</evidence>
<comment type="caution">
    <text evidence="7">The sequence shown here is derived from an EMBL/GenBank/DDBJ whole genome shotgun (WGS) entry which is preliminary data.</text>
</comment>
<sequence>MSATPRDPHTGRFTSGNGRARMVKLNLSRNGQITIKSTSTPTTPATPTKKLNSKILKPSPGSGRSGSTTPTPTPPKKAESDPSGSKLKRKSARIAEKEVSLENTPQLGPSPDIHEGGARGVIHTNGQNDNGSGGVVYRNGEKVFIEPKLAEPTPIYTGLSLESFPSAKVKKESLWPAKYRRSSNRSGSGSNSTSREGSAVPGAGGNVASPTAAGGQPTGVGIISLDELQVEPEIEKIYKKELKTKLGERLTEDSEIRNPVAIKSRPMRTAKLKLIVKTPKPEQQQSPSRSKKRGSAKDDNNSNVSPKRIKIISPKKPSGTNLNAPGAATTTTINKVELATSTSQENNDPTKDNDDFCFACGGPGVFICCETCPKSFHFTCCDPPIEEAPEDDWFCRECTAKRIPGLVKNWNEIGIFGELLNQNETRDSKVFQLPRHLRDETFIGVTTGDNGDYSDDTMKPDIPVGKSSGTQIPGHNRNNDLEIESLYDKYGNPYLCHKCGESGLNNRTLIQCDYCPLVWHIDCLEEPMFGPKTIGNKWRCPNHIEQLFPPGFAKMRQFRDTKVVDNTLHSNFLKIAAMSNIVIKFDDQPYLKPESTPELEEYLEYQSKDFMNSEKAYQNAKILKNWGRNMEAIHPEYEVPDYFQTVSTKNGVAAIASTQLAKVISMTCPRSDGSKDSFIYRIPERSIILDFVSKTKAESERKKNRVMEDISHYEEQGKVERERDESDAVEGLKLMKENSNKKLNFNELLEAVSLAVSEKPSTDDLKDEEIKELLQIKKLMEAKGKAKLLEFLHS</sequence>
<dbReference type="Pfam" id="PF00628">
    <property type="entry name" value="PHD"/>
    <property type="match status" value="2"/>
</dbReference>
<dbReference type="GO" id="GO:0032221">
    <property type="term" value="C:Rpd3S complex"/>
    <property type="evidence" value="ECO:0007669"/>
    <property type="project" value="TreeGrafter"/>
</dbReference>
<organism evidence="7 8">
    <name type="scientific">[Candida] subhashii</name>
    <dbReference type="NCBI Taxonomy" id="561895"/>
    <lineage>
        <taxon>Eukaryota</taxon>
        <taxon>Fungi</taxon>
        <taxon>Dikarya</taxon>
        <taxon>Ascomycota</taxon>
        <taxon>Saccharomycotina</taxon>
        <taxon>Pichiomycetes</taxon>
        <taxon>Debaryomycetaceae</taxon>
        <taxon>Spathaspora</taxon>
    </lineage>
</organism>
<dbReference type="CDD" id="cd15535">
    <property type="entry name" value="PHD1_Rco1"/>
    <property type="match status" value="1"/>
</dbReference>
<dbReference type="PANTHER" id="PTHR47636">
    <property type="entry name" value="TRANSCRIPTIONAL REGULATORY PROTEIN RCO1"/>
    <property type="match status" value="1"/>
</dbReference>
<proteinExistence type="predicted"/>
<dbReference type="RefSeq" id="XP_049260845.1">
    <property type="nucleotide sequence ID" value="XM_049409991.1"/>
</dbReference>
<dbReference type="PROSITE" id="PS01359">
    <property type="entry name" value="ZF_PHD_1"/>
    <property type="match status" value="1"/>
</dbReference>
<keyword evidence="8" id="KW-1185">Reference proteome</keyword>